<dbReference type="GO" id="GO:1904680">
    <property type="term" value="F:peptide transmembrane transporter activity"/>
    <property type="evidence" value="ECO:0007669"/>
    <property type="project" value="TreeGrafter"/>
</dbReference>
<evidence type="ECO:0000256" key="3">
    <source>
        <dbReference type="ARBA" id="ARBA00022448"/>
    </source>
</evidence>
<evidence type="ECO:0000313" key="8">
    <source>
        <dbReference type="Proteomes" id="UP001162740"/>
    </source>
</evidence>
<keyword evidence="7" id="KW-0614">Plasmid</keyword>
<dbReference type="SUPFAM" id="SSF53850">
    <property type="entry name" value="Periplasmic binding protein-like II"/>
    <property type="match status" value="1"/>
</dbReference>
<protein>
    <submittedName>
        <fullName evidence="7">ABC transporter substrate-binding protein</fullName>
    </submittedName>
</protein>
<keyword evidence="4 5" id="KW-0732">Signal</keyword>
<dbReference type="AlphaFoldDB" id="A0AA47AGC3"/>
<dbReference type="InterPro" id="IPR023765">
    <property type="entry name" value="SBP_5_CS"/>
</dbReference>
<gene>
    <name evidence="7" type="ORF">KUM34_027510</name>
</gene>
<keyword evidence="3" id="KW-0813">Transport</keyword>
<dbReference type="InterPro" id="IPR039424">
    <property type="entry name" value="SBP_5"/>
</dbReference>
<dbReference type="PIRSF" id="PIRSF002741">
    <property type="entry name" value="MppA"/>
    <property type="match status" value="1"/>
</dbReference>
<evidence type="ECO:0000256" key="4">
    <source>
        <dbReference type="ARBA" id="ARBA00022729"/>
    </source>
</evidence>
<feature type="domain" description="Solute-binding protein family 5" evidence="6">
    <location>
        <begin position="84"/>
        <end position="456"/>
    </location>
</feature>
<evidence type="ECO:0000256" key="5">
    <source>
        <dbReference type="SAM" id="SignalP"/>
    </source>
</evidence>
<evidence type="ECO:0000259" key="6">
    <source>
        <dbReference type="Pfam" id="PF00496"/>
    </source>
</evidence>
<dbReference type="GO" id="GO:0042597">
    <property type="term" value="C:periplasmic space"/>
    <property type="evidence" value="ECO:0007669"/>
    <property type="project" value="UniProtKB-ARBA"/>
</dbReference>
<feature type="signal peptide" evidence="5">
    <location>
        <begin position="1"/>
        <end position="21"/>
    </location>
</feature>
<geneLocation type="plasmid" evidence="7 8">
    <name>pGD02.2.1</name>
</geneLocation>
<dbReference type="GO" id="GO:0015833">
    <property type="term" value="P:peptide transport"/>
    <property type="evidence" value="ECO:0007669"/>
    <property type="project" value="TreeGrafter"/>
</dbReference>
<dbReference type="RefSeq" id="WP_229583492.1">
    <property type="nucleotide sequence ID" value="NZ_CP083975.1"/>
</dbReference>
<dbReference type="Proteomes" id="UP001162740">
    <property type="component" value="Plasmid pGD02.2.1"/>
</dbReference>
<dbReference type="PANTHER" id="PTHR30290">
    <property type="entry name" value="PERIPLASMIC BINDING COMPONENT OF ABC TRANSPORTER"/>
    <property type="match status" value="1"/>
</dbReference>
<dbReference type="PROSITE" id="PS01040">
    <property type="entry name" value="SBP_BACTERIAL_5"/>
    <property type="match status" value="1"/>
</dbReference>
<comment type="subcellular location">
    <subcellularLocation>
        <location evidence="1">Cell membrane</location>
        <topology evidence="1">Lipid-anchor</topology>
    </subcellularLocation>
</comment>
<dbReference type="InterPro" id="IPR030678">
    <property type="entry name" value="Peptide/Ni-bd"/>
</dbReference>
<name>A0AA47AGC3_RHORH</name>
<comment type="similarity">
    <text evidence="2">Belongs to the bacterial solute-binding protein 5 family.</text>
</comment>
<evidence type="ECO:0000313" key="7">
    <source>
        <dbReference type="EMBL" id="UZF48128.1"/>
    </source>
</evidence>
<dbReference type="Gene3D" id="3.10.105.10">
    <property type="entry name" value="Dipeptide-binding Protein, Domain 3"/>
    <property type="match status" value="1"/>
</dbReference>
<dbReference type="Pfam" id="PF00496">
    <property type="entry name" value="SBP_bac_5"/>
    <property type="match status" value="1"/>
</dbReference>
<dbReference type="GO" id="GO:0043190">
    <property type="term" value="C:ATP-binding cassette (ABC) transporter complex"/>
    <property type="evidence" value="ECO:0007669"/>
    <property type="project" value="InterPro"/>
</dbReference>
<evidence type="ECO:0000256" key="1">
    <source>
        <dbReference type="ARBA" id="ARBA00004193"/>
    </source>
</evidence>
<dbReference type="CDD" id="cd08512">
    <property type="entry name" value="PBP2_NikA_DppA_OppA_like_7"/>
    <property type="match status" value="1"/>
</dbReference>
<evidence type="ECO:0000256" key="2">
    <source>
        <dbReference type="ARBA" id="ARBA00005695"/>
    </source>
</evidence>
<sequence>MSVAAASAALLTLTACGGAAASQSGNALAGGIVTAWSADLTTLDPATASSAQDWEVATNVYQGLLMPEWTTTDDGSLLWSGLDLAPGLASSFEMEGSTATLHLRDDVKFYPSGNPLTAEDVIFSFGRIFELGRTGDLNNGGLYGIDQFEVLDDHTIRVSFEDRQGNPVAATATLMQTFRMPNYGIIDSVEALEHATDTDPTATEWLKNNVAGTGPYYVADRTPGQQLILAAVPDGIIDPGYDSVTVRVINNGNTASLLRGGEINVGVYGLTQRDLNDLESAGLVIDHEKTPEFTYLQMATETGPLADPTVRQAIGYALPYEQIIDSVYFDRASRATSYVNEAAPGYAETFAQYTTDLDTARKLMDEAGNPSVSFPLHFNNSDPELEDTAILIQDSLAQIGVDVTIRPETPAAFQQLITQRATSGEGAPDALLVKWSSWIDDPKTPVSYATTTGGVNNYSMWSDPRVDEIAAANQFADLTDERAATYIEAQEIVADAAPLLPIARVGRSVALADGMTGASFAPEFGLRYWTLQPAE</sequence>
<dbReference type="PANTHER" id="PTHR30290:SF10">
    <property type="entry name" value="PERIPLASMIC OLIGOPEPTIDE-BINDING PROTEIN-RELATED"/>
    <property type="match status" value="1"/>
</dbReference>
<dbReference type="InterPro" id="IPR000914">
    <property type="entry name" value="SBP_5_dom"/>
</dbReference>
<accession>A0AA47AGC3</accession>
<dbReference type="EMBL" id="CP083975">
    <property type="protein sequence ID" value="UZF48128.1"/>
    <property type="molecule type" value="Genomic_DNA"/>
</dbReference>
<feature type="chain" id="PRO_5041426233" evidence="5">
    <location>
        <begin position="22"/>
        <end position="535"/>
    </location>
</feature>
<proteinExistence type="inferred from homology"/>
<dbReference type="Gene3D" id="3.40.190.10">
    <property type="entry name" value="Periplasmic binding protein-like II"/>
    <property type="match status" value="1"/>
</dbReference>
<reference evidence="7 8" key="1">
    <citation type="journal article" date="2021" name="Front. Microbiol.">
        <title>Bacterial Transformation of Aromatic Monomers in Softwood Black Liquor.</title>
        <authorList>
            <person name="Navas L.E."/>
            <person name="Dexter G."/>
            <person name="Liu J."/>
            <person name="Levy-Booth D."/>
            <person name="Cho M."/>
            <person name="Jang S.K."/>
            <person name="Mansfield S.D."/>
            <person name="Renneckar S."/>
            <person name="Mohn W.W."/>
            <person name="Eltis L.D."/>
        </authorList>
    </citation>
    <scope>NUCLEOTIDE SEQUENCE [LARGE SCALE GENOMIC DNA]</scope>
    <source>
        <strain evidence="7 8">GD02</strain>
    </source>
</reference>
<organism evidence="7 8">
    <name type="scientific">Rhodococcus rhodochrous</name>
    <dbReference type="NCBI Taxonomy" id="1829"/>
    <lineage>
        <taxon>Bacteria</taxon>
        <taxon>Bacillati</taxon>
        <taxon>Actinomycetota</taxon>
        <taxon>Actinomycetes</taxon>
        <taxon>Mycobacteriales</taxon>
        <taxon>Nocardiaceae</taxon>
        <taxon>Rhodococcus</taxon>
    </lineage>
</organism>